<dbReference type="Gene3D" id="1.10.10.60">
    <property type="entry name" value="Homeodomain-like"/>
    <property type="match status" value="1"/>
</dbReference>
<dbReference type="InterPro" id="IPR001789">
    <property type="entry name" value="Sig_transdc_resp-reg_receiver"/>
</dbReference>
<organism evidence="9 10">
    <name type="scientific">Caldalkalibacillus uzonensis</name>
    <dbReference type="NCBI Taxonomy" id="353224"/>
    <lineage>
        <taxon>Bacteria</taxon>
        <taxon>Bacillati</taxon>
        <taxon>Bacillota</taxon>
        <taxon>Bacilli</taxon>
        <taxon>Bacillales</taxon>
        <taxon>Bacillaceae</taxon>
        <taxon>Caldalkalibacillus</taxon>
    </lineage>
</organism>
<dbReference type="InterPro" id="IPR003593">
    <property type="entry name" value="AAA+_ATPase"/>
</dbReference>
<evidence type="ECO:0000256" key="3">
    <source>
        <dbReference type="ARBA" id="ARBA00023015"/>
    </source>
</evidence>
<dbReference type="InterPro" id="IPR025662">
    <property type="entry name" value="Sigma_54_int_dom_ATP-bd_1"/>
</dbReference>
<dbReference type="SUPFAM" id="SSF52540">
    <property type="entry name" value="P-loop containing nucleoside triphosphate hydrolases"/>
    <property type="match status" value="1"/>
</dbReference>
<dbReference type="CDD" id="cd00009">
    <property type="entry name" value="AAA"/>
    <property type="match status" value="1"/>
</dbReference>
<dbReference type="Proteomes" id="UP001232445">
    <property type="component" value="Unassembled WGS sequence"/>
</dbReference>
<keyword evidence="6" id="KW-0597">Phosphoprotein</keyword>
<dbReference type="InterPro" id="IPR002078">
    <property type="entry name" value="Sigma_54_int"/>
</dbReference>
<dbReference type="PROSITE" id="PS50045">
    <property type="entry name" value="SIGMA54_INTERACT_4"/>
    <property type="match status" value="1"/>
</dbReference>
<evidence type="ECO:0000256" key="5">
    <source>
        <dbReference type="ARBA" id="ARBA00023163"/>
    </source>
</evidence>
<dbReference type="RefSeq" id="WP_307336266.1">
    <property type="nucleotide sequence ID" value="NZ_JAUSUQ010000003.1"/>
</dbReference>
<dbReference type="InterPro" id="IPR009057">
    <property type="entry name" value="Homeodomain-like_sf"/>
</dbReference>
<accession>A0ABU0CQR5</accession>
<dbReference type="Pfam" id="PF00158">
    <property type="entry name" value="Sigma54_activat"/>
    <property type="match status" value="1"/>
</dbReference>
<proteinExistence type="predicted"/>
<name>A0ABU0CQR5_9BACI</name>
<dbReference type="InterPro" id="IPR027417">
    <property type="entry name" value="P-loop_NTPase"/>
</dbReference>
<dbReference type="PROSITE" id="PS00688">
    <property type="entry name" value="SIGMA54_INTERACT_3"/>
    <property type="match status" value="1"/>
</dbReference>
<evidence type="ECO:0000259" key="7">
    <source>
        <dbReference type="PROSITE" id="PS50045"/>
    </source>
</evidence>
<sequence length="457" mass="52138">MAKILVIDDEASICSSLQFALEDEYEVKTTTDPWTGVEWLKQESFDLCLLDLKLGEINGIDVLTEIKKWQPDMVVIIMTAYGTISSSVEAIKKGAYSYLTKPLHMEELLTLLKQALHFQHLYRQVAYLRQELENKYRSEGIIGKSPRMRRVFELIDKVKDIETNVLISGESGTGKELVARAIHFSGKRKNQRFEVVNCAAIPDQLLESELFGHEKGAFTGAVSRREGKFQLAQNGTIFLDEIGDMPLHLQAKLLRVLQQREVTPLGANKSIKLNVRVIAATHRDLKKMVEEGTFREDLYFRLNVLEISLPPLRDRRQDLPFLIQHFIQVFNQELGKQIAGVVPDAYECLLNYHYPGNVRELANIVEAAMVICEGDQIQLKDLPEEVRHNHVRLHPGSQSIQSHIEALVGLPVKKVEELLIKATLEKNRGHRKQTAKMLGISERSLRDKLKQYKGRQT</sequence>
<dbReference type="SUPFAM" id="SSF52172">
    <property type="entry name" value="CheY-like"/>
    <property type="match status" value="1"/>
</dbReference>
<dbReference type="InterPro" id="IPR025944">
    <property type="entry name" value="Sigma_54_int_dom_CS"/>
</dbReference>
<dbReference type="SMART" id="SM00382">
    <property type="entry name" value="AAA"/>
    <property type="match status" value="1"/>
</dbReference>
<dbReference type="InterPro" id="IPR025943">
    <property type="entry name" value="Sigma_54_int_dom_ATP-bd_2"/>
</dbReference>
<gene>
    <name evidence="9" type="ORF">J2S00_001020</name>
</gene>
<feature type="domain" description="Response regulatory" evidence="8">
    <location>
        <begin position="3"/>
        <end position="116"/>
    </location>
</feature>
<dbReference type="PROSITE" id="PS00676">
    <property type="entry name" value="SIGMA54_INTERACT_2"/>
    <property type="match status" value="1"/>
</dbReference>
<dbReference type="InterPro" id="IPR002197">
    <property type="entry name" value="HTH_Fis"/>
</dbReference>
<feature type="modified residue" description="4-aspartylphosphate" evidence="6">
    <location>
        <position position="51"/>
    </location>
</feature>
<reference evidence="9 10" key="1">
    <citation type="submission" date="2023-07" db="EMBL/GenBank/DDBJ databases">
        <title>Genomic Encyclopedia of Type Strains, Phase IV (KMG-IV): sequencing the most valuable type-strain genomes for metagenomic binning, comparative biology and taxonomic classification.</title>
        <authorList>
            <person name="Goeker M."/>
        </authorList>
    </citation>
    <scope>NUCLEOTIDE SEQUENCE [LARGE SCALE GENOMIC DNA]</scope>
    <source>
        <strain evidence="9 10">DSM 17740</strain>
    </source>
</reference>
<dbReference type="PROSITE" id="PS50110">
    <property type="entry name" value="RESPONSE_REGULATORY"/>
    <property type="match status" value="1"/>
</dbReference>
<evidence type="ECO:0000256" key="1">
    <source>
        <dbReference type="ARBA" id="ARBA00022741"/>
    </source>
</evidence>
<dbReference type="PANTHER" id="PTHR32071">
    <property type="entry name" value="TRANSCRIPTIONAL REGULATORY PROTEIN"/>
    <property type="match status" value="1"/>
</dbReference>
<comment type="caution">
    <text evidence="9">The sequence shown here is derived from an EMBL/GenBank/DDBJ whole genome shotgun (WGS) entry which is preliminary data.</text>
</comment>
<dbReference type="Pfam" id="PF02954">
    <property type="entry name" value="HTH_8"/>
    <property type="match status" value="1"/>
</dbReference>
<protein>
    <submittedName>
        <fullName evidence="9">Two-component system response regulator AtoC</fullName>
    </submittedName>
</protein>
<keyword evidence="1" id="KW-0547">Nucleotide-binding</keyword>
<dbReference type="InterPro" id="IPR058031">
    <property type="entry name" value="AAA_lid_NorR"/>
</dbReference>
<feature type="domain" description="Sigma-54 factor interaction" evidence="7">
    <location>
        <begin position="141"/>
        <end position="370"/>
    </location>
</feature>
<keyword evidence="4" id="KW-0238">DNA-binding</keyword>
<evidence type="ECO:0000256" key="4">
    <source>
        <dbReference type="ARBA" id="ARBA00023125"/>
    </source>
</evidence>
<dbReference type="Gene3D" id="1.10.8.60">
    <property type="match status" value="1"/>
</dbReference>
<dbReference type="PROSITE" id="PS00675">
    <property type="entry name" value="SIGMA54_INTERACT_1"/>
    <property type="match status" value="1"/>
</dbReference>
<evidence type="ECO:0000313" key="9">
    <source>
        <dbReference type="EMBL" id="MDQ0338236.1"/>
    </source>
</evidence>
<evidence type="ECO:0000256" key="6">
    <source>
        <dbReference type="PROSITE-ProRule" id="PRU00169"/>
    </source>
</evidence>
<dbReference type="InterPro" id="IPR011006">
    <property type="entry name" value="CheY-like_superfamily"/>
</dbReference>
<dbReference type="PRINTS" id="PR01590">
    <property type="entry name" value="HTHFIS"/>
</dbReference>
<dbReference type="Gene3D" id="3.40.50.2300">
    <property type="match status" value="1"/>
</dbReference>
<dbReference type="SMART" id="SM00448">
    <property type="entry name" value="REC"/>
    <property type="match status" value="1"/>
</dbReference>
<keyword evidence="5" id="KW-0804">Transcription</keyword>
<keyword evidence="2" id="KW-0067">ATP-binding</keyword>
<dbReference type="EMBL" id="JAUSUQ010000003">
    <property type="protein sequence ID" value="MDQ0338236.1"/>
    <property type="molecule type" value="Genomic_DNA"/>
</dbReference>
<dbReference type="Pfam" id="PF25601">
    <property type="entry name" value="AAA_lid_14"/>
    <property type="match status" value="1"/>
</dbReference>
<dbReference type="Gene3D" id="3.40.50.300">
    <property type="entry name" value="P-loop containing nucleotide triphosphate hydrolases"/>
    <property type="match status" value="1"/>
</dbReference>
<evidence type="ECO:0000313" key="10">
    <source>
        <dbReference type="Proteomes" id="UP001232445"/>
    </source>
</evidence>
<keyword evidence="3" id="KW-0805">Transcription regulation</keyword>
<evidence type="ECO:0000259" key="8">
    <source>
        <dbReference type="PROSITE" id="PS50110"/>
    </source>
</evidence>
<dbReference type="Pfam" id="PF00072">
    <property type="entry name" value="Response_reg"/>
    <property type="match status" value="1"/>
</dbReference>
<evidence type="ECO:0000256" key="2">
    <source>
        <dbReference type="ARBA" id="ARBA00022840"/>
    </source>
</evidence>
<keyword evidence="10" id="KW-1185">Reference proteome</keyword>
<dbReference type="SUPFAM" id="SSF46689">
    <property type="entry name" value="Homeodomain-like"/>
    <property type="match status" value="1"/>
</dbReference>